<evidence type="ECO:0008006" key="3">
    <source>
        <dbReference type="Google" id="ProtNLM"/>
    </source>
</evidence>
<name>A0AA94TIZ4_9BACT</name>
<dbReference type="EMBL" id="SOBK01000006">
    <property type="protein sequence ID" value="TDT88246.1"/>
    <property type="molecule type" value="Genomic_DNA"/>
</dbReference>
<sequence length="124" mass="14166">MSVSYSIDNMGDHLCVTVQGVISKKDDALEFGISFRQKAEELGLKRILIDCRQARIELSYFESVQLAKHIESSGFIFQGNRIAHLIAPEQVRLFADYKTPAANRGFFFEFFTDQDKALAWLLKD</sequence>
<gene>
    <name evidence="1" type="ORF">EDC59_10658</name>
</gene>
<evidence type="ECO:0000313" key="1">
    <source>
        <dbReference type="EMBL" id="TDT88246.1"/>
    </source>
</evidence>
<dbReference type="AlphaFoldDB" id="A0AA94TIZ4"/>
<evidence type="ECO:0000313" key="2">
    <source>
        <dbReference type="Proteomes" id="UP000295506"/>
    </source>
</evidence>
<proteinExistence type="predicted"/>
<dbReference type="Proteomes" id="UP000295506">
    <property type="component" value="Unassembled WGS sequence"/>
</dbReference>
<protein>
    <recommendedName>
        <fullName evidence="3">STAS/SEC14 domain-containing protein</fullName>
    </recommendedName>
</protein>
<comment type="caution">
    <text evidence="1">The sequence shown here is derived from an EMBL/GenBank/DDBJ whole genome shotgun (WGS) entry which is preliminary data.</text>
</comment>
<reference evidence="1 2" key="1">
    <citation type="submission" date="2019-03" db="EMBL/GenBank/DDBJ databases">
        <title>Genomic Encyclopedia of Type Strains, Phase IV (KMG-IV): sequencing the most valuable type-strain genomes for metagenomic binning, comparative biology and taxonomic classification.</title>
        <authorList>
            <person name="Goeker M."/>
        </authorList>
    </citation>
    <scope>NUCLEOTIDE SEQUENCE [LARGE SCALE GENOMIC DNA]</scope>
    <source>
        <strain evidence="1 2">DSM 101483</strain>
    </source>
</reference>
<accession>A0AA94TIZ4</accession>
<organism evidence="1 2">
    <name type="scientific">Pseudodesulfovibrio indicus</name>
    <dbReference type="NCBI Taxonomy" id="1716143"/>
    <lineage>
        <taxon>Bacteria</taxon>
        <taxon>Pseudomonadati</taxon>
        <taxon>Thermodesulfobacteriota</taxon>
        <taxon>Desulfovibrionia</taxon>
        <taxon>Desulfovibrionales</taxon>
        <taxon>Desulfovibrionaceae</taxon>
    </lineage>
</organism>
<dbReference type="RefSeq" id="WP_133987285.1">
    <property type="nucleotide sequence ID" value="NZ_SOBK01000006.1"/>
</dbReference>